<name>A0ABV8ZTS4_9NEIS</name>
<dbReference type="InterPro" id="IPR056179">
    <property type="entry name" value="DHQS_C"/>
</dbReference>
<feature type="domain" description="3-dehydroquinate synthase C-terminal" evidence="8">
    <location>
        <begin position="217"/>
        <end position="347"/>
    </location>
</feature>
<dbReference type="RefSeq" id="WP_231462368.1">
    <property type="nucleotide sequence ID" value="NZ_JAJOHW010000068.1"/>
</dbReference>
<feature type="domain" description="3-dehydroquinate synthase N-terminal" evidence="7">
    <location>
        <begin position="104"/>
        <end position="213"/>
    </location>
</feature>
<keyword evidence="2" id="KW-0028">Amino-acid biosynthesis</keyword>
<sequence>MPLPASKSQLSPDPGGRSAGAMTMQRFSVPFEYPVYFGRGLLSDPGNLLLLQAICRREPERRHRFVVAIDQDVAAAHPRLPAAFERYARRHRAALELAAPPRLVPGGEACKNDPEQLFALQGWLQHCHVDRHSCLVIVGGGALLDMAGFAAATTHRGVRVVRMPTTVLAQNDSGVGVKTAINAFGAKNFLGAFAPPFAVLNDYDFIASLPRRDRIAGIAEAVKVAAIRDRAFFDWLDANAEALAAGDDEAMQWMIRRCAELHLNHIGQGGDPFEFGSARPLDFGHWAAHKLEALSGYALRHGEAVAIGLALDCRYAVLAGLLREAAQLSLHRLLQRLGFALWHPALDWRDGERRQLLAGLDEFREHLGGELTITLLQRLGQGVEVHAIDADRMNAAIDWLRDRSDDHVAA</sequence>
<dbReference type="GO" id="GO:0003856">
    <property type="term" value="F:3-dehydroquinate synthase activity"/>
    <property type="evidence" value="ECO:0007669"/>
    <property type="project" value="UniProtKB-EC"/>
</dbReference>
<dbReference type="PANTHER" id="PTHR43622:SF7">
    <property type="entry name" value="3-DEHYDROQUINATE SYNTHASE, CHLOROPLASTIC"/>
    <property type="match status" value="1"/>
</dbReference>
<protein>
    <submittedName>
        <fullName evidence="9">3-dehydroquinate synthase</fullName>
        <ecNumber evidence="9">4.2.3.4</ecNumber>
    </submittedName>
</protein>
<dbReference type="Gene3D" id="1.20.1090.10">
    <property type="entry name" value="Dehydroquinate synthase-like - alpha domain"/>
    <property type="match status" value="1"/>
</dbReference>
<proteinExistence type="predicted"/>
<dbReference type="SUPFAM" id="SSF56796">
    <property type="entry name" value="Dehydroquinate synthase-like"/>
    <property type="match status" value="1"/>
</dbReference>
<comment type="caution">
    <text evidence="9">The sequence shown here is derived from an EMBL/GenBank/DDBJ whole genome shotgun (WGS) entry which is preliminary data.</text>
</comment>
<feature type="compositionally biased region" description="Polar residues" evidence="6">
    <location>
        <begin position="1"/>
        <end position="11"/>
    </location>
</feature>
<evidence type="ECO:0000259" key="8">
    <source>
        <dbReference type="Pfam" id="PF24621"/>
    </source>
</evidence>
<dbReference type="Proteomes" id="UP001595999">
    <property type="component" value="Unassembled WGS sequence"/>
</dbReference>
<organism evidence="9 10">
    <name type="scientific">Chromobacterium aquaticum</name>
    <dbReference type="NCBI Taxonomy" id="467180"/>
    <lineage>
        <taxon>Bacteria</taxon>
        <taxon>Pseudomonadati</taxon>
        <taxon>Pseudomonadota</taxon>
        <taxon>Betaproteobacteria</taxon>
        <taxon>Neisseriales</taxon>
        <taxon>Chromobacteriaceae</taxon>
        <taxon>Chromobacterium</taxon>
    </lineage>
</organism>
<keyword evidence="5 9" id="KW-0456">Lyase</keyword>
<keyword evidence="3" id="KW-0520">NAD</keyword>
<reference evidence="10" key="1">
    <citation type="journal article" date="2019" name="Int. J. Syst. Evol. Microbiol.">
        <title>The Global Catalogue of Microorganisms (GCM) 10K type strain sequencing project: providing services to taxonomists for standard genome sequencing and annotation.</title>
        <authorList>
            <consortium name="The Broad Institute Genomics Platform"/>
            <consortium name="The Broad Institute Genome Sequencing Center for Infectious Disease"/>
            <person name="Wu L."/>
            <person name="Ma J."/>
        </authorList>
    </citation>
    <scope>NUCLEOTIDE SEQUENCE [LARGE SCALE GENOMIC DNA]</scope>
    <source>
        <strain evidence="10">CGMCC 4.7608</strain>
    </source>
</reference>
<keyword evidence="10" id="KW-1185">Reference proteome</keyword>
<evidence type="ECO:0000256" key="2">
    <source>
        <dbReference type="ARBA" id="ARBA00022605"/>
    </source>
</evidence>
<evidence type="ECO:0000256" key="6">
    <source>
        <dbReference type="SAM" id="MobiDB-lite"/>
    </source>
</evidence>
<gene>
    <name evidence="9" type="ORF">ACFO0R_15965</name>
</gene>
<dbReference type="CDD" id="cd08198">
    <property type="entry name" value="DHQS-like"/>
    <property type="match status" value="1"/>
</dbReference>
<dbReference type="InterPro" id="IPR030960">
    <property type="entry name" value="DHQS/DOIS_N"/>
</dbReference>
<dbReference type="Pfam" id="PF24621">
    <property type="entry name" value="DHQS_C"/>
    <property type="match status" value="1"/>
</dbReference>
<dbReference type="PANTHER" id="PTHR43622">
    <property type="entry name" value="3-DEHYDROQUINATE SYNTHASE"/>
    <property type="match status" value="1"/>
</dbReference>
<dbReference type="EMBL" id="JBHSEK010000011">
    <property type="protein sequence ID" value="MFC4491107.1"/>
    <property type="molecule type" value="Genomic_DNA"/>
</dbReference>
<evidence type="ECO:0000259" key="7">
    <source>
        <dbReference type="Pfam" id="PF01761"/>
    </source>
</evidence>
<evidence type="ECO:0000256" key="1">
    <source>
        <dbReference type="ARBA" id="ARBA00001911"/>
    </source>
</evidence>
<dbReference type="NCBIfam" id="NF004852">
    <property type="entry name" value="PRK06203.1"/>
    <property type="match status" value="1"/>
</dbReference>
<keyword evidence="4" id="KW-0057">Aromatic amino acid biosynthesis</keyword>
<evidence type="ECO:0000313" key="10">
    <source>
        <dbReference type="Proteomes" id="UP001595999"/>
    </source>
</evidence>
<feature type="region of interest" description="Disordered" evidence="6">
    <location>
        <begin position="1"/>
        <end position="21"/>
    </location>
</feature>
<evidence type="ECO:0000256" key="5">
    <source>
        <dbReference type="ARBA" id="ARBA00023239"/>
    </source>
</evidence>
<dbReference type="Gene3D" id="3.40.50.1970">
    <property type="match status" value="1"/>
</dbReference>
<evidence type="ECO:0000256" key="4">
    <source>
        <dbReference type="ARBA" id="ARBA00023141"/>
    </source>
</evidence>
<evidence type="ECO:0000256" key="3">
    <source>
        <dbReference type="ARBA" id="ARBA00023027"/>
    </source>
</evidence>
<dbReference type="EC" id="4.2.3.4" evidence="9"/>
<evidence type="ECO:0000313" key="9">
    <source>
        <dbReference type="EMBL" id="MFC4491107.1"/>
    </source>
</evidence>
<dbReference type="InterPro" id="IPR050071">
    <property type="entry name" value="Dehydroquinate_synthase"/>
</dbReference>
<comment type="cofactor">
    <cofactor evidence="1">
        <name>NAD(+)</name>
        <dbReference type="ChEBI" id="CHEBI:57540"/>
    </cofactor>
</comment>
<accession>A0ABV8ZTS4</accession>
<dbReference type="Pfam" id="PF01761">
    <property type="entry name" value="DHQ_synthase"/>
    <property type="match status" value="1"/>
</dbReference>